<accession>A0A2U2PFE4</accession>
<gene>
    <name evidence="1" type="ORF">DDR33_13060</name>
</gene>
<protein>
    <submittedName>
        <fullName evidence="1">Uncharacterized protein</fullName>
    </submittedName>
</protein>
<keyword evidence="2" id="KW-1185">Reference proteome</keyword>
<proteinExistence type="predicted"/>
<dbReference type="AlphaFoldDB" id="A0A2U2PFE4"/>
<evidence type="ECO:0000313" key="1">
    <source>
        <dbReference type="EMBL" id="PWG80125.1"/>
    </source>
</evidence>
<sequence length="78" mass="8691">MLFENKFGRATYKKRLITACLKSTKVLDNHAHALKRNHPAGAGILPIAVTTINFAHRVFGTEHPSSTKSKQNTVYQTL</sequence>
<dbReference type="Proteomes" id="UP000245647">
    <property type="component" value="Unassembled WGS sequence"/>
</dbReference>
<evidence type="ECO:0000313" key="2">
    <source>
        <dbReference type="Proteomes" id="UP000245647"/>
    </source>
</evidence>
<dbReference type="EMBL" id="QEAS01000010">
    <property type="protein sequence ID" value="PWG80125.1"/>
    <property type="molecule type" value="Genomic_DNA"/>
</dbReference>
<reference evidence="1 2" key="1">
    <citation type="submission" date="2018-04" db="EMBL/GenBank/DDBJ databases">
        <title>Pedobacter chongqingensis sp. nov., isolated from a rottenly hemp rope.</title>
        <authorList>
            <person name="Cai Y."/>
        </authorList>
    </citation>
    <scope>NUCLEOTIDE SEQUENCE [LARGE SCALE GENOMIC DNA]</scope>
    <source>
        <strain evidence="1 2">FJ4-8</strain>
    </source>
</reference>
<organism evidence="1 2">
    <name type="scientific">Pararcticibacter amylolyticus</name>
    <dbReference type="NCBI Taxonomy" id="2173175"/>
    <lineage>
        <taxon>Bacteria</taxon>
        <taxon>Pseudomonadati</taxon>
        <taxon>Bacteroidota</taxon>
        <taxon>Sphingobacteriia</taxon>
        <taxon>Sphingobacteriales</taxon>
        <taxon>Sphingobacteriaceae</taxon>
        <taxon>Pararcticibacter</taxon>
    </lineage>
</organism>
<comment type="caution">
    <text evidence="1">The sequence shown here is derived from an EMBL/GenBank/DDBJ whole genome shotgun (WGS) entry which is preliminary data.</text>
</comment>
<name>A0A2U2PFE4_9SPHI</name>